<evidence type="ECO:0000256" key="1">
    <source>
        <dbReference type="SAM" id="MobiDB-lite"/>
    </source>
</evidence>
<dbReference type="Proteomes" id="UP001596540">
    <property type="component" value="Unassembled WGS sequence"/>
</dbReference>
<reference evidence="3" key="1">
    <citation type="journal article" date="2019" name="Int. J. Syst. Evol. Microbiol.">
        <title>The Global Catalogue of Microorganisms (GCM) 10K type strain sequencing project: providing services to taxonomists for standard genome sequencing and annotation.</title>
        <authorList>
            <consortium name="The Broad Institute Genomics Platform"/>
            <consortium name="The Broad Institute Genome Sequencing Center for Infectious Disease"/>
            <person name="Wu L."/>
            <person name="Ma J."/>
        </authorList>
    </citation>
    <scope>NUCLEOTIDE SEQUENCE [LARGE SCALE GENOMIC DNA]</scope>
    <source>
        <strain evidence="3">CGMCC 4.7382</strain>
    </source>
</reference>
<proteinExistence type="predicted"/>
<gene>
    <name evidence="2" type="ORF">ACFQRF_01005</name>
</gene>
<feature type="compositionally biased region" description="Basic and acidic residues" evidence="1">
    <location>
        <begin position="1"/>
        <end position="35"/>
    </location>
</feature>
<keyword evidence="3" id="KW-1185">Reference proteome</keyword>
<organism evidence="2 3">
    <name type="scientific">Marinactinospora rubrisoli</name>
    <dbReference type="NCBI Taxonomy" id="2715399"/>
    <lineage>
        <taxon>Bacteria</taxon>
        <taxon>Bacillati</taxon>
        <taxon>Actinomycetota</taxon>
        <taxon>Actinomycetes</taxon>
        <taxon>Streptosporangiales</taxon>
        <taxon>Nocardiopsidaceae</taxon>
        <taxon>Marinactinospora</taxon>
    </lineage>
</organism>
<evidence type="ECO:0000313" key="3">
    <source>
        <dbReference type="Proteomes" id="UP001596540"/>
    </source>
</evidence>
<protein>
    <submittedName>
        <fullName evidence="2">Uncharacterized protein</fullName>
    </submittedName>
</protein>
<sequence length="61" mass="6910">MERGSAKHGPKLDDQMQREVEGALHSGEPTRAHEELEPEPIEDMSASPEETPDEERREDGR</sequence>
<accession>A0ABW2KAE1</accession>
<dbReference type="RefSeq" id="WP_379868074.1">
    <property type="nucleotide sequence ID" value="NZ_JBHTBH010000001.1"/>
</dbReference>
<name>A0ABW2KAE1_9ACTN</name>
<comment type="caution">
    <text evidence="2">The sequence shown here is derived from an EMBL/GenBank/DDBJ whole genome shotgun (WGS) entry which is preliminary data.</text>
</comment>
<evidence type="ECO:0000313" key="2">
    <source>
        <dbReference type="EMBL" id="MFC7326304.1"/>
    </source>
</evidence>
<dbReference type="EMBL" id="JBHTBH010000001">
    <property type="protein sequence ID" value="MFC7326304.1"/>
    <property type="molecule type" value="Genomic_DNA"/>
</dbReference>
<feature type="region of interest" description="Disordered" evidence="1">
    <location>
        <begin position="1"/>
        <end position="61"/>
    </location>
</feature>